<dbReference type="PANTHER" id="PTHR32305">
    <property type="match status" value="1"/>
</dbReference>
<proteinExistence type="predicted"/>
<protein>
    <submittedName>
        <fullName evidence="2">RHS repeat-associated core domain-containing protein</fullName>
    </submittedName>
</protein>
<dbReference type="PANTHER" id="PTHR32305:SF17">
    <property type="entry name" value="TRNA NUCLEASE WAPA"/>
    <property type="match status" value="1"/>
</dbReference>
<keyword evidence="3" id="KW-1185">Reference proteome</keyword>
<dbReference type="InterPro" id="IPR050708">
    <property type="entry name" value="T6SS_VgrG/RHS"/>
</dbReference>
<sequence>LTGGSLSDATLTDSTGTLTDATTSTSTAGETTVAVEQEPTEDITTELVKLNPYRYAGYYWDRKTQYYYLQARYYDPRNGRFLSADTYRGEIDSPLTLNLYTYVQNNPINYVDPSGHKYCLGSLKEGLGCVAVIIGTWLIHNSNMTEKVADFLVVDDIKTIIDPNSSTFDKTLAASNFVPIGKFIKGGRIIVRLINDEGRVIERAVEGSDEALNVASQISSKTMKHYSKHIPSEFAKQVPHLSKEQLESILKDRTFFNPNWSVDEVNQAVQQTYKDALKNGVHNSYHTIEVNGEKITVFVGENGDLNTAFGS</sequence>
<organism evidence="2 3">
    <name type="scientific">Ferviditalea candida</name>
    <dbReference type="NCBI Taxonomy" id="3108399"/>
    <lineage>
        <taxon>Bacteria</taxon>
        <taxon>Bacillati</taxon>
        <taxon>Bacillota</taxon>
        <taxon>Bacilli</taxon>
        <taxon>Bacillales</taxon>
        <taxon>Paenibacillaceae</taxon>
        <taxon>Ferviditalea</taxon>
    </lineage>
</organism>
<evidence type="ECO:0000313" key="2">
    <source>
        <dbReference type="EMBL" id="MEB3104108.1"/>
    </source>
</evidence>
<dbReference type="Proteomes" id="UP001310386">
    <property type="component" value="Unassembled WGS sequence"/>
</dbReference>
<dbReference type="RefSeq" id="WP_371756235.1">
    <property type="nucleotide sequence ID" value="NZ_JAYJLD010000107.1"/>
</dbReference>
<feature type="non-terminal residue" evidence="2">
    <location>
        <position position="1"/>
    </location>
</feature>
<dbReference type="EMBL" id="JAYJLD010000107">
    <property type="protein sequence ID" value="MEB3104108.1"/>
    <property type="molecule type" value="Genomic_DNA"/>
</dbReference>
<comment type="caution">
    <text evidence="2">The sequence shown here is derived from an EMBL/GenBank/DDBJ whole genome shotgun (WGS) entry which is preliminary data.</text>
</comment>
<dbReference type="Gene3D" id="2.180.10.10">
    <property type="entry name" value="RHS repeat-associated core"/>
    <property type="match status" value="1"/>
</dbReference>
<evidence type="ECO:0000256" key="1">
    <source>
        <dbReference type="SAM" id="MobiDB-lite"/>
    </source>
</evidence>
<dbReference type="NCBIfam" id="TIGR03696">
    <property type="entry name" value="Rhs_assc_core"/>
    <property type="match status" value="1"/>
</dbReference>
<gene>
    <name evidence="2" type="ORF">VF724_21100</name>
</gene>
<dbReference type="InterPro" id="IPR022385">
    <property type="entry name" value="Rhs_assc_core"/>
</dbReference>
<evidence type="ECO:0000313" key="3">
    <source>
        <dbReference type="Proteomes" id="UP001310386"/>
    </source>
</evidence>
<reference evidence="2" key="1">
    <citation type="submission" date="2023-12" db="EMBL/GenBank/DDBJ databases">
        <title>Fervidustalea candida gen. nov., sp. nov., a novel member of the family Paenibacillaceae isolated from a geothermal area.</title>
        <authorList>
            <person name="Li W.-J."/>
            <person name="Jiao J.-Y."/>
            <person name="Chen Y."/>
        </authorList>
    </citation>
    <scope>NUCLEOTIDE SEQUENCE</scope>
    <source>
        <strain evidence="2">SYSU GA230002</strain>
    </source>
</reference>
<feature type="region of interest" description="Disordered" evidence="1">
    <location>
        <begin position="1"/>
        <end position="31"/>
    </location>
</feature>
<name>A0ABU5ZNN7_9BACL</name>
<accession>A0ABU5ZNN7</accession>